<organism evidence="1 2">
    <name type="scientific">Algoriphagus pacificus</name>
    <dbReference type="NCBI Taxonomy" id="2811234"/>
    <lineage>
        <taxon>Bacteria</taxon>
        <taxon>Pseudomonadati</taxon>
        <taxon>Bacteroidota</taxon>
        <taxon>Cytophagia</taxon>
        <taxon>Cytophagales</taxon>
        <taxon>Cyclobacteriaceae</taxon>
        <taxon>Algoriphagus</taxon>
    </lineage>
</organism>
<sequence>MSEIVNRVAQSAIISLDLEEIYPKEERVVFDLEPFLFQGLVLREKDFRSALKEIDWSIYENKWVAILCSADAIVPNWAFMLVSTYLTGVAKGYAVGSLETLEVMIAEECLSKLDLNSFQDRPVIVKGCADFPIPLFAYGRIVSLVQSRAKSIMYGEPCSTVPLFKKSKS</sequence>
<evidence type="ECO:0000313" key="1">
    <source>
        <dbReference type="EMBL" id="MBN7813783.1"/>
    </source>
</evidence>
<dbReference type="Pfam" id="PF10652">
    <property type="entry name" value="DUF2480"/>
    <property type="match status" value="1"/>
</dbReference>
<comment type="caution">
    <text evidence="1">The sequence shown here is derived from an EMBL/GenBank/DDBJ whole genome shotgun (WGS) entry which is preliminary data.</text>
</comment>
<protein>
    <submittedName>
        <fullName evidence="1">DUF2480 family protein</fullName>
    </submittedName>
</protein>
<gene>
    <name evidence="1" type="ORF">J0A69_00005</name>
</gene>
<accession>A0ABS3C9Q8</accession>
<keyword evidence="2" id="KW-1185">Reference proteome</keyword>
<name>A0ABS3C9Q8_9BACT</name>
<dbReference type="EMBL" id="JAFKCU010000001">
    <property type="protein sequence ID" value="MBN7813783.1"/>
    <property type="molecule type" value="Genomic_DNA"/>
</dbReference>
<reference evidence="1 2" key="1">
    <citation type="submission" date="2021-03" db="EMBL/GenBank/DDBJ databases">
        <title>novel species isolated from a fishpond in China.</title>
        <authorList>
            <person name="Lu H."/>
            <person name="Cai Z."/>
        </authorList>
    </citation>
    <scope>NUCLEOTIDE SEQUENCE [LARGE SCALE GENOMIC DNA]</scope>
    <source>
        <strain evidence="1 2">YJ13C</strain>
    </source>
</reference>
<dbReference type="Proteomes" id="UP000664480">
    <property type="component" value="Unassembled WGS sequence"/>
</dbReference>
<evidence type="ECO:0000313" key="2">
    <source>
        <dbReference type="Proteomes" id="UP000664480"/>
    </source>
</evidence>
<proteinExistence type="predicted"/>
<dbReference type="InterPro" id="IPR018914">
    <property type="entry name" value="DUF2480"/>
</dbReference>
<dbReference type="RefSeq" id="WP_206584473.1">
    <property type="nucleotide sequence ID" value="NZ_JAFKCU010000001.1"/>
</dbReference>